<keyword evidence="2" id="KW-1185">Reference proteome</keyword>
<dbReference type="InterPro" id="IPR036249">
    <property type="entry name" value="Thioredoxin-like_sf"/>
</dbReference>
<dbReference type="Proteomes" id="UP000676506">
    <property type="component" value="Chromosome 1"/>
</dbReference>
<sequence length="182" mass="20148">MIRRAAAGPWLVALLTVLFTLASFLTPLPGQHIGVLAADRLVGVQAQSFTLTDQYNRPRTIAFPTTKPLVLMLGDRGGSEQIEPWVRELYQRYGDSIEIQGIAILRGVPSPIRPIIRSQLRSRAPKSVLLDWGGSVADMYHCQSDVCNMIVIDRQGRISTIVRGGVSAERSRLVCQVLDQIR</sequence>
<accession>A0ABX8BBW4</accession>
<evidence type="ECO:0008006" key="3">
    <source>
        <dbReference type="Google" id="ProtNLM"/>
    </source>
</evidence>
<name>A0ABX8BBW4_9BACT</name>
<gene>
    <name evidence="1" type="ORF">J8C06_02160</name>
</gene>
<organism evidence="1 2">
    <name type="scientific">Chloracidobacterium validum</name>
    <dbReference type="NCBI Taxonomy" id="2821543"/>
    <lineage>
        <taxon>Bacteria</taxon>
        <taxon>Pseudomonadati</taxon>
        <taxon>Acidobacteriota</taxon>
        <taxon>Terriglobia</taxon>
        <taxon>Terriglobales</taxon>
        <taxon>Acidobacteriaceae</taxon>
        <taxon>Chloracidobacterium</taxon>
    </lineage>
</organism>
<reference evidence="1 2" key="1">
    <citation type="submission" date="2021-03" db="EMBL/GenBank/DDBJ databases">
        <title>Genomic and phenotypic characterization of Chloracidobacterium isolates provides evidence for multiple species.</title>
        <authorList>
            <person name="Saini M.K."/>
            <person name="Costas A.M.G."/>
            <person name="Tank M."/>
            <person name="Bryant D.A."/>
        </authorList>
    </citation>
    <scope>NUCLEOTIDE SEQUENCE [LARGE SCALE GENOMIC DNA]</scope>
    <source>
        <strain evidence="1 2">BV2-C</strain>
    </source>
</reference>
<dbReference type="SUPFAM" id="SSF52833">
    <property type="entry name" value="Thioredoxin-like"/>
    <property type="match status" value="1"/>
</dbReference>
<dbReference type="EMBL" id="CP072648">
    <property type="protein sequence ID" value="QUW03265.1"/>
    <property type="molecule type" value="Genomic_DNA"/>
</dbReference>
<evidence type="ECO:0000313" key="2">
    <source>
        <dbReference type="Proteomes" id="UP000676506"/>
    </source>
</evidence>
<dbReference type="RefSeq" id="WP_211429156.1">
    <property type="nucleotide sequence ID" value="NZ_CP072648.1"/>
</dbReference>
<protein>
    <recommendedName>
        <fullName evidence="3">Alkyl hydroperoxide reductase subunit C/ Thiol specific antioxidant domain-containing protein</fullName>
    </recommendedName>
</protein>
<proteinExistence type="predicted"/>
<dbReference type="Gene3D" id="3.40.30.10">
    <property type="entry name" value="Glutaredoxin"/>
    <property type="match status" value="1"/>
</dbReference>
<evidence type="ECO:0000313" key="1">
    <source>
        <dbReference type="EMBL" id="QUW03265.1"/>
    </source>
</evidence>